<feature type="transmembrane region" description="Helical" evidence="1">
    <location>
        <begin position="33"/>
        <end position="51"/>
    </location>
</feature>
<dbReference type="InterPro" id="IPR003675">
    <property type="entry name" value="Rce1/LyrA-like_dom"/>
</dbReference>
<feature type="transmembrane region" description="Helical" evidence="1">
    <location>
        <begin position="7"/>
        <end position="27"/>
    </location>
</feature>
<feature type="transmembrane region" description="Helical" evidence="1">
    <location>
        <begin position="71"/>
        <end position="97"/>
    </location>
</feature>
<keyword evidence="1" id="KW-1133">Transmembrane helix</keyword>
<feature type="transmembrane region" description="Helical" evidence="1">
    <location>
        <begin position="117"/>
        <end position="139"/>
    </location>
</feature>
<gene>
    <name evidence="3" type="ORF">DX873_11215</name>
</gene>
<keyword evidence="4" id="KW-1185">Reference proteome</keyword>
<dbReference type="Pfam" id="PF02517">
    <property type="entry name" value="Rce1-like"/>
    <property type="match status" value="1"/>
</dbReference>
<feature type="transmembrane region" description="Helical" evidence="1">
    <location>
        <begin position="175"/>
        <end position="194"/>
    </location>
</feature>
<dbReference type="AlphaFoldDB" id="A0A371JQX8"/>
<evidence type="ECO:0000259" key="2">
    <source>
        <dbReference type="Pfam" id="PF02517"/>
    </source>
</evidence>
<evidence type="ECO:0000313" key="4">
    <source>
        <dbReference type="Proteomes" id="UP000261828"/>
    </source>
</evidence>
<keyword evidence="3" id="KW-0645">Protease</keyword>
<dbReference type="EMBL" id="QTJX01000002">
    <property type="protein sequence ID" value="RDY59912.1"/>
    <property type="molecule type" value="Genomic_DNA"/>
</dbReference>
<accession>A0A371JQX8</accession>
<proteinExistence type="predicted"/>
<dbReference type="PANTHER" id="PTHR36435:SF1">
    <property type="entry name" value="CAAX AMINO TERMINAL PROTEASE FAMILY PROTEIN"/>
    <property type="match status" value="1"/>
</dbReference>
<keyword evidence="3" id="KW-0482">Metalloprotease</keyword>
<dbReference type="PANTHER" id="PTHR36435">
    <property type="entry name" value="SLR1288 PROTEIN"/>
    <property type="match status" value="1"/>
</dbReference>
<dbReference type="Proteomes" id="UP000261828">
    <property type="component" value="Unassembled WGS sequence"/>
</dbReference>
<feature type="domain" description="CAAX prenyl protease 2/Lysostaphin resistance protein A-like" evidence="2">
    <location>
        <begin position="117"/>
        <end position="212"/>
    </location>
</feature>
<reference evidence="3 4" key="1">
    <citation type="submission" date="2018-08" db="EMBL/GenBank/DDBJ databases">
        <title>Muricauda nanhaiensis sp. nov., isolated from seawater of the South China Sea.</title>
        <authorList>
            <person name="Dang Y."/>
        </authorList>
    </citation>
    <scope>NUCLEOTIDE SEQUENCE [LARGE SCALE GENOMIC DNA]</scope>
    <source>
        <strain evidence="3 4">SM1704</strain>
    </source>
</reference>
<evidence type="ECO:0000256" key="1">
    <source>
        <dbReference type="SAM" id="Phobius"/>
    </source>
</evidence>
<dbReference type="OrthoDB" id="9807747at2"/>
<organism evidence="3 4">
    <name type="scientific">Flagellimonas nanhaiensis</name>
    <dbReference type="NCBI Taxonomy" id="2292706"/>
    <lineage>
        <taxon>Bacteria</taxon>
        <taxon>Pseudomonadati</taxon>
        <taxon>Bacteroidota</taxon>
        <taxon>Flavobacteriia</taxon>
        <taxon>Flavobacteriales</taxon>
        <taxon>Flavobacteriaceae</taxon>
        <taxon>Flagellimonas</taxon>
    </lineage>
</organism>
<dbReference type="GO" id="GO:0080120">
    <property type="term" value="P:CAAX-box protein maturation"/>
    <property type="evidence" value="ECO:0007669"/>
    <property type="project" value="UniProtKB-ARBA"/>
</dbReference>
<dbReference type="GO" id="GO:0008237">
    <property type="term" value="F:metallopeptidase activity"/>
    <property type="evidence" value="ECO:0007669"/>
    <property type="project" value="UniProtKB-KW"/>
</dbReference>
<dbReference type="InterPro" id="IPR052710">
    <property type="entry name" value="CAAX_protease"/>
</dbReference>
<dbReference type="GO" id="GO:0006508">
    <property type="term" value="P:proteolysis"/>
    <property type="evidence" value="ECO:0007669"/>
    <property type="project" value="UniProtKB-KW"/>
</dbReference>
<feature type="transmembrane region" description="Helical" evidence="1">
    <location>
        <begin position="201"/>
        <end position="220"/>
    </location>
</feature>
<keyword evidence="1" id="KW-0812">Transmembrane</keyword>
<name>A0A371JQX8_9FLAO</name>
<keyword evidence="3" id="KW-0378">Hydrolase</keyword>
<dbReference type="GO" id="GO:0004175">
    <property type="term" value="F:endopeptidase activity"/>
    <property type="evidence" value="ECO:0007669"/>
    <property type="project" value="UniProtKB-ARBA"/>
</dbReference>
<dbReference type="RefSeq" id="WP_116184523.1">
    <property type="nucleotide sequence ID" value="NZ_QTJX01000002.1"/>
</dbReference>
<keyword evidence="1" id="KW-0472">Membrane</keyword>
<comment type="caution">
    <text evidence="3">The sequence shown here is derived from an EMBL/GenBank/DDBJ whole genome shotgun (WGS) entry which is preliminary data.</text>
</comment>
<protein>
    <submittedName>
        <fullName evidence="3">CPBP family intramembrane metalloprotease</fullName>
    </submittedName>
</protein>
<feature type="transmembrane region" description="Helical" evidence="1">
    <location>
        <begin position="151"/>
        <end position="169"/>
    </location>
</feature>
<evidence type="ECO:0000313" key="3">
    <source>
        <dbReference type="EMBL" id="RDY59912.1"/>
    </source>
</evidence>
<sequence>MLKIKVFSRTSILFVIIAGAIINFTTYQLTQDYAGPITAICIALICTWILAQNKMGWSDFGLRKMEKPIRLLWQVPMTFVLTILAAAGSSYLFSMVFGDPIPDQSRFEGMEGNLPMFIKWVLISWVVGAFLEEMIFRGFVLNVVEELMENFKYPTTVAVLSQGFLFGLVHFYNRGIVGALIIFSISLVLGFLYIKFRRNLWPLILAHGIMNMLSFIGEYMGN</sequence>